<feature type="compositionally biased region" description="Polar residues" evidence="2">
    <location>
        <begin position="102"/>
        <end position="111"/>
    </location>
</feature>
<feature type="compositionally biased region" description="Low complexity" evidence="2">
    <location>
        <begin position="1350"/>
        <end position="1360"/>
    </location>
</feature>
<feature type="compositionally biased region" description="Pro residues" evidence="2">
    <location>
        <begin position="57"/>
        <end position="67"/>
    </location>
</feature>
<feature type="compositionally biased region" description="Polar residues" evidence="2">
    <location>
        <begin position="38"/>
        <end position="55"/>
    </location>
</feature>
<dbReference type="Proteomes" id="UP001600888">
    <property type="component" value="Unassembled WGS sequence"/>
</dbReference>
<feature type="compositionally biased region" description="Polar residues" evidence="2">
    <location>
        <begin position="778"/>
        <end position="790"/>
    </location>
</feature>
<keyword evidence="5" id="KW-1185">Reference proteome</keyword>
<feature type="region of interest" description="Disordered" evidence="2">
    <location>
        <begin position="1051"/>
        <end position="1070"/>
    </location>
</feature>
<feature type="compositionally biased region" description="Low complexity" evidence="2">
    <location>
        <begin position="923"/>
        <end position="936"/>
    </location>
</feature>
<evidence type="ECO:0000313" key="4">
    <source>
        <dbReference type="EMBL" id="KAL2274558.1"/>
    </source>
</evidence>
<feature type="compositionally biased region" description="Polar residues" evidence="2">
    <location>
        <begin position="1497"/>
        <end position="1507"/>
    </location>
</feature>
<feature type="compositionally biased region" description="Low complexity" evidence="2">
    <location>
        <begin position="166"/>
        <end position="176"/>
    </location>
</feature>
<feature type="compositionally biased region" description="Low complexity" evidence="2">
    <location>
        <begin position="1031"/>
        <end position="1040"/>
    </location>
</feature>
<feature type="compositionally biased region" description="Low complexity" evidence="2">
    <location>
        <begin position="89"/>
        <end position="101"/>
    </location>
</feature>
<feature type="coiled-coil region" evidence="1">
    <location>
        <begin position="1100"/>
        <end position="1127"/>
    </location>
</feature>
<dbReference type="InterPro" id="IPR005062">
    <property type="entry name" value="SAC3/GANP/THP3_conserved"/>
</dbReference>
<dbReference type="PANTHER" id="PTHR12436:SF3">
    <property type="entry name" value="GERMINAL-CENTER ASSOCIATED NUCLEAR PROTEIN"/>
    <property type="match status" value="1"/>
</dbReference>
<evidence type="ECO:0000259" key="3">
    <source>
        <dbReference type="Pfam" id="PF03399"/>
    </source>
</evidence>
<dbReference type="Gene3D" id="1.25.40.990">
    <property type="match status" value="1"/>
</dbReference>
<reference evidence="4 5" key="1">
    <citation type="submission" date="2024-03" db="EMBL/GenBank/DDBJ databases">
        <title>A high-quality draft genome sequence of Diaporthe vaccinii, a causative agent of upright dieback and viscid rot disease in cranberry plants.</title>
        <authorList>
            <person name="Sarrasin M."/>
            <person name="Lang B.F."/>
            <person name="Burger G."/>
        </authorList>
    </citation>
    <scope>NUCLEOTIDE SEQUENCE [LARGE SCALE GENOMIC DNA]</scope>
    <source>
        <strain evidence="4 5">IS7</strain>
    </source>
</reference>
<feature type="compositionally biased region" description="Polar residues" evidence="2">
    <location>
        <begin position="77"/>
        <end position="86"/>
    </location>
</feature>
<evidence type="ECO:0000256" key="2">
    <source>
        <dbReference type="SAM" id="MobiDB-lite"/>
    </source>
</evidence>
<feature type="compositionally biased region" description="Polar residues" evidence="2">
    <location>
        <begin position="1480"/>
        <end position="1489"/>
    </location>
</feature>
<feature type="region of interest" description="Disordered" evidence="2">
    <location>
        <begin position="222"/>
        <end position="242"/>
    </location>
</feature>
<sequence>MEDDSDSLYGSLSEILGVVRSKNRAKPKREPLAGELSTPATSSSRGRDVNSNNASLPHPPFRTPTPHPPRRNKRRQQTGAGVQTQPEMAGFGQAPAFGAQALSTDATNRSVSPFGAPFNSSSTFGQQQQTPAFGAPAPATSNPFASANTASNPFATQTTTGASSNPFTGAAPATTTTAPGFGTASNPFATASSANSFGAPSSITNGSSNFFANPAESSNHAAATFPGATTNSQKRKNGFGDTGAMKRLAFDSMTTSFQKPQAAFTSGPFSNNPIGFGVKDTRKNRNGFSDYLKEREASGLGPKTARAHSFDVNGVQKSPSVYEKEIRDQLRKDNLHPPAWPRQPGNPASRQAMEDHSEKYKKYQGRVRTSLIKAGLIDDPDVRKKLSDAIDFRGICQDMCPEGEKVSRIVEYDVKLAEKSTSPDGLEMWPDPDRMIKSFKRSAAGTDSPLPTEVRSPAALRRTVDYLIDDFLRSDENLPSQHNFLWDRTRAIRKDFIFQNAMSAEERTDQIYCLENIARFHAVALHLLSQENFAAEDFSEQQEREQLGKTLLSLMQVYDECKDMEGVRMESEAEFRAYYLLFNAHDPFVMQQMQDWDDKFWFNSSEVQTAVTLIEAMQNVWNGRGPLRPQVALTIGSASFTTYFSIVEDRKVSYTMACFAEIHFTQIRRQLLKSIHRSYGRVRDGPKDLTAKVLNSILRFDTKEQCVAFLEELEMDFSSDGADEPYLVVERRRSIPGKTVRQSFSGVMVERKRGGRPLPEVIHTTVFEDASATTEATYSPDSMFVTQPSGSPGFGASGDPRATHVEVNFSDDETPSSSPQPPLKTLSPFQRPSTTNGFATSDTNKSALDSTSKNPFSEVSSNPFSQASNTSSTPPTDNAASNAQPPIFPWTSKPPADSIFGNPPSSESATKPPMEMPKFSWSTTPADTTANAPPTDVGSGSVFDFLNNAAEKSKASFTPDTVTLTTTASGISSQLFSTPNQAAEAKAQTPGFESFPTKSMDAPTAPANDQNSGPSNNPPSIAGPDSTATRQSSEASQPQAPSLFAKASEMVTPQPVPANPPPPPKLAPPKDLMGDFAKWVVLGDNGLMEEFQEALVTHLVRAVFVQHEQEEEERKRKEEESRSWAKARKFRIYSLRVRFFYRWRDIARKLALKRVGRHNRAAMKQYREAKLAEAKAAKAKAEKDEQSRTKRLTGPSSWLDEMEKDRALKRARRESMSLDTSRRASITSSNADALLATGIFSGMENQQELAANCVRDDDSLYDALVGVTIHPNTSQQSMGPPARPKDPLRSVRNAAVAKPATKPKLSKKAQYLQDLMSGKHREDDLISFRSSNSSRMARSVPTGGKVTNFSRYQSSSPRSSAEPERPKNGPGSGIKSSYWLLRSRGLFATPTGHVLSDKAPRPVMSNHHEGGSQYSGDSDAGDLDDRVLEQDGAYRASLGLTGSRRSTFSVPQSAAGSPPRHSFLKPKSSTARQSLPAGMSSASLLASRQTDGDAVSQAGSAVSTLQQDAEESLRELKRVAAELDNETEWYREQNKQLSQGQPAFGA</sequence>
<gene>
    <name evidence="4" type="ORF">FJTKL_03132</name>
</gene>
<feature type="compositionally biased region" description="Pro residues" evidence="2">
    <location>
        <begin position="1054"/>
        <end position="1067"/>
    </location>
</feature>
<dbReference type="InterPro" id="IPR045107">
    <property type="entry name" value="SAC3/GANP/THP3"/>
</dbReference>
<dbReference type="Pfam" id="PF03399">
    <property type="entry name" value="SAC3_GANP"/>
    <property type="match status" value="1"/>
</dbReference>
<organism evidence="4 5">
    <name type="scientific">Diaporthe vaccinii</name>
    <dbReference type="NCBI Taxonomy" id="105482"/>
    <lineage>
        <taxon>Eukaryota</taxon>
        <taxon>Fungi</taxon>
        <taxon>Dikarya</taxon>
        <taxon>Ascomycota</taxon>
        <taxon>Pezizomycotina</taxon>
        <taxon>Sordariomycetes</taxon>
        <taxon>Sordariomycetidae</taxon>
        <taxon>Diaporthales</taxon>
        <taxon>Diaporthaceae</taxon>
        <taxon>Diaporthe</taxon>
        <taxon>Diaporthe eres species complex</taxon>
    </lineage>
</organism>
<evidence type="ECO:0000313" key="5">
    <source>
        <dbReference type="Proteomes" id="UP001600888"/>
    </source>
</evidence>
<feature type="domain" description="SAC3/GANP/THP3 conserved" evidence="3">
    <location>
        <begin position="399"/>
        <end position="718"/>
    </location>
</feature>
<feature type="compositionally biased region" description="Polar residues" evidence="2">
    <location>
        <begin position="1444"/>
        <end position="1455"/>
    </location>
</feature>
<feature type="region of interest" description="Disordered" evidence="2">
    <location>
        <begin position="1177"/>
        <end position="1200"/>
    </location>
</feature>
<feature type="region of interest" description="Disordered" evidence="2">
    <location>
        <begin position="1444"/>
        <end position="1509"/>
    </location>
</feature>
<protein>
    <recommendedName>
        <fullName evidence="3">SAC3/GANP/THP3 conserved domain-containing protein</fullName>
    </recommendedName>
</protein>
<dbReference type="PANTHER" id="PTHR12436">
    <property type="entry name" value="80 KDA MCM3-ASSOCIATED PROTEIN"/>
    <property type="match status" value="1"/>
</dbReference>
<feature type="compositionally biased region" description="Basic and acidic residues" evidence="2">
    <location>
        <begin position="1177"/>
        <end position="1188"/>
    </location>
</feature>
<accession>A0ABR4DW21</accession>
<dbReference type="EMBL" id="JBAWTH010000154">
    <property type="protein sequence ID" value="KAL2274558.1"/>
    <property type="molecule type" value="Genomic_DNA"/>
</dbReference>
<feature type="compositionally biased region" description="Basic and acidic residues" evidence="2">
    <location>
        <begin position="1395"/>
        <end position="1410"/>
    </location>
</feature>
<evidence type="ECO:0000256" key="1">
    <source>
        <dbReference type="SAM" id="Coils"/>
    </source>
</evidence>
<proteinExistence type="predicted"/>
<feature type="region of interest" description="Disordered" evidence="2">
    <location>
        <begin position="1"/>
        <end position="176"/>
    </location>
</feature>
<feature type="compositionally biased region" description="Polar residues" evidence="2">
    <location>
        <begin position="139"/>
        <end position="165"/>
    </location>
</feature>
<name>A0ABR4DW21_9PEZI</name>
<comment type="caution">
    <text evidence="4">The sequence shown here is derived from an EMBL/GenBank/DDBJ whole genome shotgun (WGS) entry which is preliminary data.</text>
</comment>
<feature type="region of interest" description="Disordered" evidence="2">
    <location>
        <begin position="972"/>
        <end position="1040"/>
    </location>
</feature>
<feature type="compositionally biased region" description="Polar residues" evidence="2">
    <location>
        <begin position="827"/>
        <end position="884"/>
    </location>
</feature>
<feature type="region of interest" description="Disordered" evidence="2">
    <location>
        <begin position="1327"/>
        <end position="1375"/>
    </location>
</feature>
<keyword evidence="1" id="KW-0175">Coiled coil</keyword>
<feature type="compositionally biased region" description="Polar residues" evidence="2">
    <location>
        <begin position="972"/>
        <end position="981"/>
    </location>
</feature>
<feature type="region of interest" description="Disordered" evidence="2">
    <location>
        <begin position="778"/>
        <end position="942"/>
    </location>
</feature>
<feature type="region of interest" description="Disordered" evidence="2">
    <location>
        <begin position="331"/>
        <end position="356"/>
    </location>
</feature>
<feature type="compositionally biased region" description="Polar residues" evidence="2">
    <location>
        <begin position="1007"/>
        <end position="1019"/>
    </location>
</feature>
<feature type="compositionally biased region" description="Polar residues" evidence="2">
    <location>
        <begin position="222"/>
        <end position="232"/>
    </location>
</feature>
<feature type="compositionally biased region" description="Polar residues" evidence="2">
    <location>
        <begin position="118"/>
        <end position="131"/>
    </location>
</feature>
<feature type="region of interest" description="Disordered" evidence="2">
    <location>
        <begin position="1391"/>
        <end position="1424"/>
    </location>
</feature>